<evidence type="ECO:0000313" key="2">
    <source>
        <dbReference type="EMBL" id="HIY26962.1"/>
    </source>
</evidence>
<dbReference type="PANTHER" id="PTHR36179">
    <property type="entry name" value="LUD_DOM DOMAIN-CONTAINING PROTEIN"/>
    <property type="match status" value="1"/>
</dbReference>
<reference evidence="2" key="2">
    <citation type="submission" date="2021-04" db="EMBL/GenBank/DDBJ databases">
        <authorList>
            <person name="Gilroy R."/>
        </authorList>
    </citation>
    <scope>NUCLEOTIDE SEQUENCE</scope>
    <source>
        <strain evidence="2">1282</strain>
    </source>
</reference>
<protein>
    <submittedName>
        <fullName evidence="2">Lactate utilization protein</fullName>
    </submittedName>
</protein>
<dbReference type="InterPro" id="IPR009501">
    <property type="entry name" value="UCP020269"/>
</dbReference>
<dbReference type="PANTHER" id="PTHR36179:SF2">
    <property type="entry name" value="LUD DOMAIN-CONTAINING PROTEIN"/>
    <property type="match status" value="1"/>
</dbReference>
<dbReference type="InterPro" id="IPR003741">
    <property type="entry name" value="LUD_dom"/>
</dbReference>
<name>A0A9D1YE14_9FIRM</name>
<dbReference type="EMBL" id="DXDU01000117">
    <property type="protein sequence ID" value="HIY26962.1"/>
    <property type="molecule type" value="Genomic_DNA"/>
</dbReference>
<feature type="domain" description="LUD" evidence="1">
    <location>
        <begin position="13"/>
        <end position="209"/>
    </location>
</feature>
<dbReference type="Gene3D" id="3.40.50.10420">
    <property type="entry name" value="NagB/RpiA/CoA transferase-like"/>
    <property type="match status" value="1"/>
</dbReference>
<comment type="caution">
    <text evidence="2">The sequence shown here is derived from an EMBL/GenBank/DDBJ whole genome shotgun (WGS) entry which is preliminary data.</text>
</comment>
<sequence length="215" mass="23295">MDDNKKYVLDAKVERTIKALAKNRMAAVYAPTREAAVQAVKDLLQEGDTISCGGSVTLAESGVRDLMKSGAYRFLDREEEDPQEVYRKTFSADVFLMSANAITEDGELYNVDGNGNRVAALIFGPRRVIVVAGVNKIVKDLDQAIARVKTLAAPANGVRLGTGTPCSRLGCCAACDGRMTSGCASEKRMCCHYVVTGYQRTDRIRVVLVGEDLGY</sequence>
<dbReference type="SUPFAM" id="SSF100950">
    <property type="entry name" value="NagB/RpiA/CoA transferase-like"/>
    <property type="match status" value="1"/>
</dbReference>
<dbReference type="InterPro" id="IPR037171">
    <property type="entry name" value="NagB/RpiA_transferase-like"/>
</dbReference>
<reference evidence="2" key="1">
    <citation type="journal article" date="2021" name="PeerJ">
        <title>Extensive microbial diversity within the chicken gut microbiome revealed by metagenomics and culture.</title>
        <authorList>
            <person name="Gilroy R."/>
            <person name="Ravi A."/>
            <person name="Getino M."/>
            <person name="Pursley I."/>
            <person name="Horton D.L."/>
            <person name="Alikhan N.F."/>
            <person name="Baker D."/>
            <person name="Gharbi K."/>
            <person name="Hall N."/>
            <person name="Watson M."/>
            <person name="Adriaenssens E.M."/>
            <person name="Foster-Nyarko E."/>
            <person name="Jarju S."/>
            <person name="Secka A."/>
            <person name="Antonio M."/>
            <person name="Oren A."/>
            <person name="Chaudhuri R.R."/>
            <person name="La Ragione R."/>
            <person name="Hildebrand F."/>
            <person name="Pallen M.J."/>
        </authorList>
    </citation>
    <scope>NUCLEOTIDE SEQUENCE</scope>
    <source>
        <strain evidence="2">1282</strain>
    </source>
</reference>
<evidence type="ECO:0000259" key="1">
    <source>
        <dbReference type="Pfam" id="PF02589"/>
    </source>
</evidence>
<gene>
    <name evidence="2" type="ORF">H9838_07325</name>
</gene>
<proteinExistence type="predicted"/>
<dbReference type="Pfam" id="PF02589">
    <property type="entry name" value="LUD_dom"/>
    <property type="match status" value="1"/>
</dbReference>
<dbReference type="InterPro" id="IPR024185">
    <property type="entry name" value="FTHF_cligase-like_sf"/>
</dbReference>
<dbReference type="PIRSF" id="PIRSF020269">
    <property type="entry name" value="DUF1121"/>
    <property type="match status" value="1"/>
</dbReference>
<evidence type="ECO:0000313" key="3">
    <source>
        <dbReference type="Proteomes" id="UP000823915"/>
    </source>
</evidence>
<dbReference type="Proteomes" id="UP000823915">
    <property type="component" value="Unassembled WGS sequence"/>
</dbReference>
<organism evidence="2 3">
    <name type="scientific">Candidatus Acutalibacter pullistercoris</name>
    <dbReference type="NCBI Taxonomy" id="2838418"/>
    <lineage>
        <taxon>Bacteria</taxon>
        <taxon>Bacillati</taxon>
        <taxon>Bacillota</taxon>
        <taxon>Clostridia</taxon>
        <taxon>Eubacteriales</taxon>
        <taxon>Acutalibacteraceae</taxon>
        <taxon>Acutalibacter</taxon>
    </lineage>
</organism>
<accession>A0A9D1YE14</accession>
<dbReference type="AlphaFoldDB" id="A0A9D1YE14"/>